<evidence type="ECO:0000256" key="4">
    <source>
        <dbReference type="ARBA" id="ARBA00023136"/>
    </source>
</evidence>
<dbReference type="AlphaFoldDB" id="A0A3S9SVR3"/>
<feature type="transmembrane region" description="Helical" evidence="5">
    <location>
        <begin position="75"/>
        <end position="97"/>
    </location>
</feature>
<keyword evidence="7" id="KW-1185">Reference proteome</keyword>
<evidence type="ECO:0000256" key="5">
    <source>
        <dbReference type="SAM" id="Phobius"/>
    </source>
</evidence>
<evidence type="ECO:0008006" key="8">
    <source>
        <dbReference type="Google" id="ProtNLM"/>
    </source>
</evidence>
<feature type="transmembrane region" description="Helical" evidence="5">
    <location>
        <begin position="214"/>
        <end position="232"/>
    </location>
</feature>
<feature type="transmembrane region" description="Helical" evidence="5">
    <location>
        <begin position="166"/>
        <end position="185"/>
    </location>
</feature>
<gene>
    <name evidence="6" type="ORF">BBF96_02340</name>
</gene>
<dbReference type="EMBL" id="CP016379">
    <property type="protein sequence ID" value="AZR72330.1"/>
    <property type="molecule type" value="Genomic_DNA"/>
</dbReference>
<dbReference type="PANTHER" id="PTHR43723:SF1">
    <property type="entry name" value="COBALT TRANSPORT PROTEIN CBIQ"/>
    <property type="match status" value="1"/>
</dbReference>
<feature type="transmembrane region" description="Helical" evidence="5">
    <location>
        <begin position="20"/>
        <end position="39"/>
    </location>
</feature>
<dbReference type="PANTHER" id="PTHR43723">
    <property type="entry name" value="COBALT TRANSPORT PROTEIN CBIQ"/>
    <property type="match status" value="1"/>
</dbReference>
<dbReference type="GO" id="GO:0006824">
    <property type="term" value="P:cobalt ion transport"/>
    <property type="evidence" value="ECO:0007669"/>
    <property type="project" value="TreeGrafter"/>
</dbReference>
<feature type="transmembrane region" description="Helical" evidence="5">
    <location>
        <begin position="46"/>
        <end position="69"/>
    </location>
</feature>
<evidence type="ECO:0000313" key="6">
    <source>
        <dbReference type="EMBL" id="AZR72330.1"/>
    </source>
</evidence>
<evidence type="ECO:0000256" key="3">
    <source>
        <dbReference type="ARBA" id="ARBA00022989"/>
    </source>
</evidence>
<dbReference type="Pfam" id="PF02361">
    <property type="entry name" value="CbiQ"/>
    <property type="match status" value="1"/>
</dbReference>
<name>A0A3S9SVR3_9FIRM</name>
<keyword evidence="3 5" id="KW-1133">Transmembrane helix</keyword>
<reference evidence="6 7" key="1">
    <citation type="submission" date="2016-07" db="EMBL/GenBank/DDBJ databases">
        <title>Genome and transcriptome analysis of iron-reducing fermentative bacteria Anoxybacter fermentans.</title>
        <authorList>
            <person name="Zeng X."/>
            <person name="Shao Z."/>
        </authorList>
    </citation>
    <scope>NUCLEOTIDE SEQUENCE [LARGE SCALE GENOMIC DNA]</scope>
    <source>
        <strain evidence="6 7">DY22613</strain>
    </source>
</reference>
<dbReference type="InterPro" id="IPR003339">
    <property type="entry name" value="ABC/ECF_trnsptr_transmembrane"/>
</dbReference>
<organism evidence="6 7">
    <name type="scientific">Anoxybacter fermentans</name>
    <dbReference type="NCBI Taxonomy" id="1323375"/>
    <lineage>
        <taxon>Bacteria</taxon>
        <taxon>Bacillati</taxon>
        <taxon>Bacillota</taxon>
        <taxon>Clostridia</taxon>
        <taxon>Halanaerobiales</taxon>
        <taxon>Anoxybacter</taxon>
    </lineage>
</organism>
<accession>A0A3S9SVR3</accession>
<protein>
    <recommendedName>
        <fullName evidence="8">Cobalt ABC transporter permease</fullName>
    </recommendedName>
</protein>
<proteinExistence type="predicted"/>
<dbReference type="RefSeq" id="WP_127015663.1">
    <property type="nucleotide sequence ID" value="NZ_CP016379.1"/>
</dbReference>
<evidence type="ECO:0000256" key="1">
    <source>
        <dbReference type="ARBA" id="ARBA00004141"/>
    </source>
</evidence>
<feature type="transmembrane region" description="Helical" evidence="5">
    <location>
        <begin position="104"/>
        <end position="126"/>
    </location>
</feature>
<evidence type="ECO:0000313" key="7">
    <source>
        <dbReference type="Proteomes" id="UP000267250"/>
    </source>
</evidence>
<comment type="subcellular location">
    <subcellularLocation>
        <location evidence="1">Membrane</location>
        <topology evidence="1">Multi-pass membrane protein</topology>
    </subcellularLocation>
</comment>
<dbReference type="CDD" id="cd16914">
    <property type="entry name" value="EcfT"/>
    <property type="match status" value="1"/>
</dbReference>
<keyword evidence="2 5" id="KW-0812">Transmembrane</keyword>
<evidence type="ECO:0000256" key="2">
    <source>
        <dbReference type="ARBA" id="ARBA00022692"/>
    </source>
</evidence>
<dbReference type="OrthoDB" id="1952270at2"/>
<keyword evidence="4 5" id="KW-0472">Membrane</keyword>
<sequence length="233" mass="26175">MDLAFIDLTANQGDSVFHKSSAVSKFLFTICMIIAIIIAKQPIHLTLILVLLIIGYLLARISLLIVGHYALYPAFFSMVFALFKFSYSVAAGVTVILKAVTAALALLLLIFTTPYLQIFGILGYILPDVLVDGMFFTYRIFFILIKEVQNLLTNIKLKGGYHPFNVIFNIKNLAGALGVLFIHSFDLSERMYKILIVRGYTGSLKVKRKVSFHWWDYLLILVGVIVIFAVVIL</sequence>
<dbReference type="GO" id="GO:0043190">
    <property type="term" value="C:ATP-binding cassette (ABC) transporter complex"/>
    <property type="evidence" value="ECO:0007669"/>
    <property type="project" value="TreeGrafter"/>
</dbReference>
<dbReference type="KEGG" id="aft:BBF96_02340"/>
<dbReference type="InterPro" id="IPR052770">
    <property type="entry name" value="Cobalt_transport_CbiQ"/>
</dbReference>
<dbReference type="Proteomes" id="UP000267250">
    <property type="component" value="Chromosome"/>
</dbReference>